<proteinExistence type="predicted"/>
<sequence length="58" mass="6317">MATLDAWFGAPGLTEAVVVGHDWGGALFEATTYRRECGTAARGSDRRETWPPHTLETP</sequence>
<dbReference type="EMBL" id="AEJB01000103">
    <property type="protein sequence ID" value="ELP70187.1"/>
    <property type="molecule type" value="Genomic_DNA"/>
</dbReference>
<reference evidence="2 3" key="1">
    <citation type="journal article" date="2011" name="Plasmid">
        <title>Streptomyces turgidiscabies Car8 contains a modular pathogenicity island that shares virulence genes with other actinobacterial plant pathogens.</title>
        <authorList>
            <person name="Huguet-Tapia J.C."/>
            <person name="Badger J.H."/>
            <person name="Loria R."/>
            <person name="Pettis G.S."/>
        </authorList>
    </citation>
    <scope>NUCLEOTIDE SEQUENCE [LARGE SCALE GENOMIC DNA]</scope>
    <source>
        <strain evidence="2 3">Car8</strain>
    </source>
</reference>
<organism evidence="2 3">
    <name type="scientific">Streptomyces turgidiscabies (strain Car8)</name>
    <dbReference type="NCBI Taxonomy" id="698760"/>
    <lineage>
        <taxon>Bacteria</taxon>
        <taxon>Bacillati</taxon>
        <taxon>Actinomycetota</taxon>
        <taxon>Actinomycetes</taxon>
        <taxon>Kitasatosporales</taxon>
        <taxon>Streptomycetaceae</taxon>
        <taxon>Streptomyces</taxon>
    </lineage>
</organism>
<dbReference type="AlphaFoldDB" id="L7FFU3"/>
<gene>
    <name evidence="2" type="ORF">STRTUCAR8_10083</name>
</gene>
<evidence type="ECO:0000256" key="1">
    <source>
        <dbReference type="SAM" id="MobiDB-lite"/>
    </source>
</evidence>
<feature type="compositionally biased region" description="Basic and acidic residues" evidence="1">
    <location>
        <begin position="39"/>
        <end position="50"/>
    </location>
</feature>
<comment type="caution">
    <text evidence="2">The sequence shown here is derived from an EMBL/GenBank/DDBJ whole genome shotgun (WGS) entry which is preliminary data.</text>
</comment>
<evidence type="ECO:0000313" key="2">
    <source>
        <dbReference type="EMBL" id="ELP70187.1"/>
    </source>
</evidence>
<keyword evidence="3" id="KW-1185">Reference proteome</keyword>
<protein>
    <submittedName>
        <fullName evidence="2">Uncharacterized protein</fullName>
    </submittedName>
</protein>
<evidence type="ECO:0000313" key="3">
    <source>
        <dbReference type="Proteomes" id="UP000010931"/>
    </source>
</evidence>
<accession>L7FFU3</accession>
<name>L7FFU3_STRT8</name>
<dbReference type="Proteomes" id="UP000010931">
    <property type="component" value="Unassembled WGS sequence"/>
</dbReference>
<feature type="region of interest" description="Disordered" evidence="1">
    <location>
        <begin position="39"/>
        <end position="58"/>
    </location>
</feature>